<gene>
    <name evidence="1" type="ORF">ACFOW6_08295</name>
</gene>
<evidence type="ECO:0008006" key="3">
    <source>
        <dbReference type="Google" id="ProtNLM"/>
    </source>
</evidence>
<dbReference type="Proteomes" id="UP001595799">
    <property type="component" value="Unassembled WGS sequence"/>
</dbReference>
<comment type="caution">
    <text evidence="1">The sequence shown here is derived from an EMBL/GenBank/DDBJ whole genome shotgun (WGS) entry which is preliminary data.</text>
</comment>
<accession>A0ABV8ULE1</accession>
<organism evidence="1 2">
    <name type="scientific">Fodinicurvata halophila</name>
    <dbReference type="NCBI Taxonomy" id="1419723"/>
    <lineage>
        <taxon>Bacteria</taxon>
        <taxon>Pseudomonadati</taxon>
        <taxon>Pseudomonadota</taxon>
        <taxon>Alphaproteobacteria</taxon>
        <taxon>Rhodospirillales</taxon>
        <taxon>Rhodovibrionaceae</taxon>
        <taxon>Fodinicurvata</taxon>
    </lineage>
</organism>
<dbReference type="EMBL" id="JBHSCW010000003">
    <property type="protein sequence ID" value="MFC4351537.1"/>
    <property type="molecule type" value="Genomic_DNA"/>
</dbReference>
<keyword evidence="2" id="KW-1185">Reference proteome</keyword>
<evidence type="ECO:0000313" key="2">
    <source>
        <dbReference type="Proteomes" id="UP001595799"/>
    </source>
</evidence>
<dbReference type="RefSeq" id="WP_382421865.1">
    <property type="nucleotide sequence ID" value="NZ_JBHSCW010000003.1"/>
</dbReference>
<sequence>MSDLGGPSRISGGPAAVLGAGGAPAQVMNPPPQMLQLVVGHSLKGVVLASDTPGQIQVRTEQGTLTLRMAKAPAPGTRVTIQIRHIGTELSVMVFPDRKAESPRNQTFRTAVQTTQPHPPASTLPVPIQEDSFSLGHLYSGMVEARSPLPAGGTELPASGTALLLRVLRLNPGQDLDEVVRTLPREFTSAEQFAKGRLVEQTPNGQSLVRTDAGVLRVNQLPNLPSGTLLLLALSGSSGTLSGQGPAAMSFNSWPALAALLHHGTGEVRARTGLPQPGPGLAGDIAGFLAGLKQNSSNPGWLSALFRLLPQEPHKASELSERLGHDVEWLRQLSAKSDSEGWRFFLIPLLDERQVTYLRLHVRGEESNKGQPTEAAQPARFVLDIDFEALGPLQLDGLLARQSFDVILRSRTPLDPGLQDSLNEVLLAAGATSGLESRLSFHAGSDWSPLPPPGDALKGHVSA</sequence>
<evidence type="ECO:0000313" key="1">
    <source>
        <dbReference type="EMBL" id="MFC4351537.1"/>
    </source>
</evidence>
<reference evidence="2" key="1">
    <citation type="journal article" date="2019" name="Int. J. Syst. Evol. Microbiol.">
        <title>The Global Catalogue of Microorganisms (GCM) 10K type strain sequencing project: providing services to taxonomists for standard genome sequencing and annotation.</title>
        <authorList>
            <consortium name="The Broad Institute Genomics Platform"/>
            <consortium name="The Broad Institute Genome Sequencing Center for Infectious Disease"/>
            <person name="Wu L."/>
            <person name="Ma J."/>
        </authorList>
    </citation>
    <scope>NUCLEOTIDE SEQUENCE [LARGE SCALE GENOMIC DNA]</scope>
    <source>
        <strain evidence="2">CECT 8472</strain>
    </source>
</reference>
<name>A0ABV8ULE1_9PROT</name>
<proteinExistence type="predicted"/>
<protein>
    <recommendedName>
        <fullName evidence="3">Flagellar hook-length control protein FliK</fullName>
    </recommendedName>
</protein>